<name>A0A915L5Z0_ROMCU</name>
<organism evidence="1 2">
    <name type="scientific">Romanomermis culicivorax</name>
    <name type="common">Nematode worm</name>
    <dbReference type="NCBI Taxonomy" id="13658"/>
    <lineage>
        <taxon>Eukaryota</taxon>
        <taxon>Metazoa</taxon>
        <taxon>Ecdysozoa</taxon>
        <taxon>Nematoda</taxon>
        <taxon>Enoplea</taxon>
        <taxon>Dorylaimia</taxon>
        <taxon>Mermithida</taxon>
        <taxon>Mermithoidea</taxon>
        <taxon>Mermithidae</taxon>
        <taxon>Romanomermis</taxon>
    </lineage>
</organism>
<evidence type="ECO:0000313" key="1">
    <source>
        <dbReference type="Proteomes" id="UP000887565"/>
    </source>
</evidence>
<evidence type="ECO:0000313" key="2">
    <source>
        <dbReference type="WBParaSite" id="nRc.2.0.1.t46505-RA"/>
    </source>
</evidence>
<sequence length="59" mass="6983">MISAYDEDLLSFHRFLLHIRKLIIRARQSMTGPEIRVAPAIGMFLRQSRYATLEAWYDN</sequence>
<reference evidence="2" key="1">
    <citation type="submission" date="2022-11" db="UniProtKB">
        <authorList>
            <consortium name="WormBaseParasite"/>
        </authorList>
    </citation>
    <scope>IDENTIFICATION</scope>
</reference>
<accession>A0A915L5Z0</accession>
<dbReference type="WBParaSite" id="nRc.2.0.1.t46505-RA">
    <property type="protein sequence ID" value="nRc.2.0.1.t46505-RA"/>
    <property type="gene ID" value="nRc.2.0.1.g46505"/>
</dbReference>
<protein>
    <submittedName>
        <fullName evidence="2">Uncharacterized protein</fullName>
    </submittedName>
</protein>
<keyword evidence="1" id="KW-1185">Reference proteome</keyword>
<dbReference type="AlphaFoldDB" id="A0A915L5Z0"/>
<proteinExistence type="predicted"/>
<dbReference type="Proteomes" id="UP000887565">
    <property type="component" value="Unplaced"/>
</dbReference>